<dbReference type="SUPFAM" id="SSF52499">
    <property type="entry name" value="Isochorismatase-like hydrolases"/>
    <property type="match status" value="1"/>
</dbReference>
<dbReference type="Pfam" id="PF00857">
    <property type="entry name" value="Isochorismatase"/>
    <property type="match status" value="1"/>
</dbReference>
<dbReference type="EMBL" id="LCDA01000001">
    <property type="protein sequence ID" value="KKS43274.1"/>
    <property type="molecule type" value="Genomic_DNA"/>
</dbReference>
<dbReference type="PANTHER" id="PTHR43540">
    <property type="entry name" value="PEROXYUREIDOACRYLATE/UREIDOACRYLATE AMIDOHYDROLASE-RELATED"/>
    <property type="match status" value="1"/>
</dbReference>
<comment type="caution">
    <text evidence="3">The sequence shown here is derived from an EMBL/GenBank/DDBJ whole genome shotgun (WGS) entry which is preliminary data.</text>
</comment>
<dbReference type="PANTHER" id="PTHR43540:SF1">
    <property type="entry name" value="ISOCHORISMATASE HYDROLASE"/>
    <property type="match status" value="1"/>
</dbReference>
<dbReference type="Proteomes" id="UP000033854">
    <property type="component" value="Unassembled WGS sequence"/>
</dbReference>
<evidence type="ECO:0000313" key="3">
    <source>
        <dbReference type="EMBL" id="KKS43274.1"/>
    </source>
</evidence>
<sequence>MKPYSGMTKDNTVLLVIDPINSCAHEKCETPEWNIYFSKIRSMLPKLANFIEEYKKKTNGPVIYTTVTPWNKEHLTENINELYTDPQAYYYSDDTTGFDEQFHTVKPSQEDLVFDKNTYDVFTNNKLLQELRSRNIRYIIVTGIFSDGCVLSSVISGFSKGFNFVILKDLIETTDDEKRQRLQELLISFTFPKMYGKTITSTQLLESL</sequence>
<proteinExistence type="predicted"/>
<feature type="domain" description="Isochorismatase-like" evidence="2">
    <location>
        <begin position="12"/>
        <end position="181"/>
    </location>
</feature>
<dbReference type="Gene3D" id="3.40.50.850">
    <property type="entry name" value="Isochorismatase-like"/>
    <property type="match status" value="1"/>
</dbReference>
<protein>
    <submittedName>
        <fullName evidence="3">Amidase nicotinamidase</fullName>
    </submittedName>
</protein>
<organism evidence="3 4">
    <name type="scientific">Candidatus Collierbacteria bacterium GW2011_GWA2_42_17</name>
    <dbReference type="NCBI Taxonomy" id="1618378"/>
    <lineage>
        <taxon>Bacteria</taxon>
        <taxon>Candidatus Collieribacteriota</taxon>
    </lineage>
</organism>
<keyword evidence="1" id="KW-0378">Hydrolase</keyword>
<dbReference type="InterPro" id="IPR000868">
    <property type="entry name" value="Isochorismatase-like_dom"/>
</dbReference>
<gene>
    <name evidence="3" type="ORF">UV06_C0001G0008</name>
</gene>
<dbReference type="InterPro" id="IPR036380">
    <property type="entry name" value="Isochorismatase-like_sf"/>
</dbReference>
<reference evidence="3 4" key="1">
    <citation type="journal article" date="2015" name="Nature">
        <title>rRNA introns, odd ribosomes, and small enigmatic genomes across a large radiation of phyla.</title>
        <authorList>
            <person name="Brown C.T."/>
            <person name="Hug L.A."/>
            <person name="Thomas B.C."/>
            <person name="Sharon I."/>
            <person name="Castelle C.J."/>
            <person name="Singh A."/>
            <person name="Wilkins M.J."/>
            <person name="Williams K.H."/>
            <person name="Banfield J.F."/>
        </authorList>
    </citation>
    <scope>NUCLEOTIDE SEQUENCE [LARGE SCALE GENOMIC DNA]</scope>
</reference>
<dbReference type="GO" id="GO:0016787">
    <property type="term" value="F:hydrolase activity"/>
    <property type="evidence" value="ECO:0007669"/>
    <property type="project" value="UniProtKB-KW"/>
</dbReference>
<name>A0A0G0Z3E1_9BACT</name>
<accession>A0A0G0Z3E1</accession>
<evidence type="ECO:0000259" key="2">
    <source>
        <dbReference type="Pfam" id="PF00857"/>
    </source>
</evidence>
<dbReference type="AlphaFoldDB" id="A0A0G0Z3E1"/>
<dbReference type="CDD" id="cd00431">
    <property type="entry name" value="cysteine_hydrolases"/>
    <property type="match status" value="1"/>
</dbReference>
<evidence type="ECO:0000313" key="4">
    <source>
        <dbReference type="Proteomes" id="UP000033854"/>
    </source>
</evidence>
<dbReference type="InterPro" id="IPR050272">
    <property type="entry name" value="Isochorismatase-like_hydrls"/>
</dbReference>
<evidence type="ECO:0000256" key="1">
    <source>
        <dbReference type="ARBA" id="ARBA00022801"/>
    </source>
</evidence>